<feature type="region of interest" description="Disordered" evidence="1">
    <location>
        <begin position="83"/>
        <end position="121"/>
    </location>
</feature>
<proteinExistence type="predicted"/>
<comment type="caution">
    <text evidence="2">The sequence shown here is derived from an EMBL/GenBank/DDBJ whole genome shotgun (WGS) entry which is preliminary data.</text>
</comment>
<organism evidence="2 3">
    <name type="scientific">Mytilus galloprovincialis</name>
    <name type="common">Mediterranean mussel</name>
    <dbReference type="NCBI Taxonomy" id="29158"/>
    <lineage>
        <taxon>Eukaryota</taxon>
        <taxon>Metazoa</taxon>
        <taxon>Spiralia</taxon>
        <taxon>Lophotrochozoa</taxon>
        <taxon>Mollusca</taxon>
        <taxon>Bivalvia</taxon>
        <taxon>Autobranchia</taxon>
        <taxon>Pteriomorphia</taxon>
        <taxon>Mytilida</taxon>
        <taxon>Mytiloidea</taxon>
        <taxon>Mytilidae</taxon>
        <taxon>Mytilinae</taxon>
        <taxon>Mytilus</taxon>
    </lineage>
</organism>
<name>A0A8B6CKZ7_MYTGA</name>
<evidence type="ECO:0000313" key="2">
    <source>
        <dbReference type="EMBL" id="VDI06182.1"/>
    </source>
</evidence>
<evidence type="ECO:0000256" key="1">
    <source>
        <dbReference type="SAM" id="MobiDB-lite"/>
    </source>
</evidence>
<protein>
    <submittedName>
        <fullName evidence="2">Uncharacterized protein</fullName>
    </submittedName>
</protein>
<gene>
    <name evidence="2" type="ORF">MGAL_10B054326</name>
</gene>
<dbReference type="EMBL" id="UYJE01001900">
    <property type="protein sequence ID" value="VDI06182.1"/>
    <property type="molecule type" value="Genomic_DNA"/>
</dbReference>
<evidence type="ECO:0000313" key="3">
    <source>
        <dbReference type="Proteomes" id="UP000596742"/>
    </source>
</evidence>
<accession>A0A8B6CKZ7</accession>
<dbReference type="OrthoDB" id="6215961at2759"/>
<feature type="region of interest" description="Disordered" evidence="1">
    <location>
        <begin position="156"/>
        <end position="180"/>
    </location>
</feature>
<reference evidence="2" key="1">
    <citation type="submission" date="2018-11" db="EMBL/GenBank/DDBJ databases">
        <authorList>
            <person name="Alioto T."/>
            <person name="Alioto T."/>
        </authorList>
    </citation>
    <scope>NUCLEOTIDE SEQUENCE</scope>
</reference>
<sequence length="258" mass="28859">MFQRSQYRHLFPSLAENHAYTSKTGGSKYPGFGTEGNADLRTLRFMDLPCDKIFSVSLDQLQEEVKKVPPVVKDVKVNDGEKFVKTTQINKPSSSDQPKASSSSLQPMKRSAFSHPNFTGGKKSKVVKEGCVGGGQSSISSRVLFLAVLGSQEERKNGTGSRSFWSQSGPGGPTFPNENQQVNQVDSSFRNLDDLSRFGGRLFSHHKFRHFLRLVWADKVYSFKALSFDLATAPLVLPGFFRLWCLIFILRQYSFTPT</sequence>
<feature type="compositionally biased region" description="Low complexity" evidence="1">
    <location>
        <begin position="93"/>
        <end position="104"/>
    </location>
</feature>
<dbReference type="Proteomes" id="UP000596742">
    <property type="component" value="Unassembled WGS sequence"/>
</dbReference>
<feature type="compositionally biased region" description="Polar residues" evidence="1">
    <location>
        <begin position="158"/>
        <end position="168"/>
    </location>
</feature>
<dbReference type="AlphaFoldDB" id="A0A8B6CKZ7"/>
<keyword evidence="3" id="KW-1185">Reference proteome</keyword>